<evidence type="ECO:0000313" key="8">
    <source>
        <dbReference type="Ensembl" id="ENSSVLP00005023911.1"/>
    </source>
</evidence>
<dbReference type="GeneTree" id="ENSGT00530000064285"/>
<sequence length="84" mass="9593">MAFVALRMFLLLLAGNFEASSQLQNGHLSGYKIPECYRYRLPGCPRDLNPVCGSDMTTYPNECTLCMKMREEGRDIKIIRDEPC</sequence>
<accession>A0A8D2DF86</accession>
<evidence type="ECO:0000256" key="1">
    <source>
        <dbReference type="ARBA" id="ARBA00004613"/>
    </source>
</evidence>
<protein>
    <recommendedName>
        <fullName evidence="7">Kazal-like domain-containing protein</fullName>
    </recommendedName>
</protein>
<organism evidence="8 9">
    <name type="scientific">Sciurus vulgaris</name>
    <name type="common">Eurasian red squirrel</name>
    <dbReference type="NCBI Taxonomy" id="55149"/>
    <lineage>
        <taxon>Eukaryota</taxon>
        <taxon>Metazoa</taxon>
        <taxon>Chordata</taxon>
        <taxon>Craniata</taxon>
        <taxon>Vertebrata</taxon>
        <taxon>Euteleostomi</taxon>
        <taxon>Mammalia</taxon>
        <taxon>Eutheria</taxon>
        <taxon>Euarchontoglires</taxon>
        <taxon>Glires</taxon>
        <taxon>Rodentia</taxon>
        <taxon>Sciuromorpha</taxon>
        <taxon>Sciuridae</taxon>
        <taxon>Sciurinae</taxon>
        <taxon>Sciurini</taxon>
        <taxon>Sciurus</taxon>
    </lineage>
</organism>
<evidence type="ECO:0000256" key="3">
    <source>
        <dbReference type="ARBA" id="ARBA00022690"/>
    </source>
</evidence>
<dbReference type="PROSITE" id="PS51465">
    <property type="entry name" value="KAZAL_2"/>
    <property type="match status" value="1"/>
</dbReference>
<dbReference type="InterPro" id="IPR042167">
    <property type="entry name" value="SPINK2"/>
</dbReference>
<evidence type="ECO:0000256" key="4">
    <source>
        <dbReference type="ARBA" id="ARBA00022900"/>
    </source>
</evidence>
<proteinExistence type="predicted"/>
<dbReference type="GO" id="GO:0002176">
    <property type="term" value="P:male germ cell proliferation"/>
    <property type="evidence" value="ECO:0007669"/>
    <property type="project" value="Ensembl"/>
</dbReference>
<keyword evidence="9" id="KW-1185">Reference proteome</keyword>
<dbReference type="GO" id="GO:0004867">
    <property type="term" value="F:serine-type endopeptidase inhibitor activity"/>
    <property type="evidence" value="ECO:0007669"/>
    <property type="project" value="UniProtKB-KW"/>
</dbReference>
<dbReference type="Pfam" id="PF00050">
    <property type="entry name" value="Kazal_1"/>
    <property type="match status" value="1"/>
</dbReference>
<keyword evidence="2" id="KW-0964">Secreted</keyword>
<feature type="domain" description="Kazal-like" evidence="7">
    <location>
        <begin position="30"/>
        <end position="84"/>
    </location>
</feature>
<keyword evidence="3" id="KW-0646">Protease inhibitor</keyword>
<dbReference type="PROSITE" id="PS00282">
    <property type="entry name" value="KAZAL_1"/>
    <property type="match status" value="1"/>
</dbReference>
<keyword evidence="4" id="KW-0722">Serine protease inhibitor</keyword>
<dbReference type="Proteomes" id="UP000694564">
    <property type="component" value="Chromosome 9"/>
</dbReference>
<dbReference type="GO" id="GO:0005576">
    <property type="term" value="C:extracellular region"/>
    <property type="evidence" value="ECO:0007669"/>
    <property type="project" value="UniProtKB-SubCell"/>
</dbReference>
<dbReference type="GO" id="GO:0043065">
    <property type="term" value="P:positive regulation of apoptotic process"/>
    <property type="evidence" value="ECO:0007669"/>
    <property type="project" value="Ensembl"/>
</dbReference>
<evidence type="ECO:0000256" key="2">
    <source>
        <dbReference type="ARBA" id="ARBA00022525"/>
    </source>
</evidence>
<keyword evidence="5" id="KW-1015">Disulfide bond</keyword>
<dbReference type="AlphaFoldDB" id="A0A8D2DF86"/>
<dbReference type="FunFam" id="3.30.60.30:FF:000031">
    <property type="entry name" value="Serine protease inhibitor Kazal-type 2"/>
    <property type="match status" value="1"/>
</dbReference>
<dbReference type="SMART" id="SM00280">
    <property type="entry name" value="KAZAL"/>
    <property type="match status" value="1"/>
</dbReference>
<evidence type="ECO:0000259" key="7">
    <source>
        <dbReference type="PROSITE" id="PS51465"/>
    </source>
</evidence>
<reference evidence="8" key="2">
    <citation type="submission" date="2025-09" db="UniProtKB">
        <authorList>
            <consortium name="Ensembl"/>
        </authorList>
    </citation>
    <scope>IDENTIFICATION</scope>
</reference>
<evidence type="ECO:0000256" key="6">
    <source>
        <dbReference type="SAM" id="SignalP"/>
    </source>
</evidence>
<reference evidence="8" key="1">
    <citation type="submission" date="2025-08" db="UniProtKB">
        <authorList>
            <consortium name="Ensembl"/>
        </authorList>
    </citation>
    <scope>IDENTIFICATION</scope>
</reference>
<dbReference type="GO" id="GO:0072520">
    <property type="term" value="P:seminiferous tubule development"/>
    <property type="evidence" value="ECO:0007669"/>
    <property type="project" value="Ensembl"/>
</dbReference>
<dbReference type="Ensembl" id="ENSSVLT00005026582.1">
    <property type="protein sequence ID" value="ENSSVLP00005023911.1"/>
    <property type="gene ID" value="ENSSVLG00005018966.1"/>
</dbReference>
<dbReference type="SUPFAM" id="SSF100895">
    <property type="entry name" value="Kazal-type serine protease inhibitors"/>
    <property type="match status" value="1"/>
</dbReference>
<evidence type="ECO:0000256" key="5">
    <source>
        <dbReference type="ARBA" id="ARBA00023157"/>
    </source>
</evidence>
<dbReference type="InterPro" id="IPR036058">
    <property type="entry name" value="Kazal_dom_sf"/>
</dbReference>
<dbReference type="PANTHER" id="PTHR47608:SF1">
    <property type="entry name" value="SERINE PROTEASE INHIBITOR KAZAL-TYPE 2"/>
    <property type="match status" value="1"/>
</dbReference>
<feature type="signal peptide" evidence="6">
    <location>
        <begin position="1"/>
        <end position="19"/>
    </location>
</feature>
<dbReference type="GO" id="GO:0043005">
    <property type="term" value="C:neuron projection"/>
    <property type="evidence" value="ECO:0007669"/>
    <property type="project" value="Ensembl"/>
</dbReference>
<dbReference type="InterPro" id="IPR002350">
    <property type="entry name" value="Kazal_dom"/>
</dbReference>
<keyword evidence="6" id="KW-0732">Signal</keyword>
<dbReference type="GO" id="GO:0001669">
    <property type="term" value="C:acrosomal vesicle"/>
    <property type="evidence" value="ECO:0007669"/>
    <property type="project" value="Ensembl"/>
</dbReference>
<feature type="chain" id="PRO_5034813736" description="Kazal-like domain-containing protein" evidence="6">
    <location>
        <begin position="20"/>
        <end position="84"/>
    </location>
</feature>
<dbReference type="GO" id="GO:0009566">
    <property type="term" value="P:fertilization"/>
    <property type="evidence" value="ECO:0007669"/>
    <property type="project" value="Ensembl"/>
</dbReference>
<dbReference type="GO" id="GO:0001675">
    <property type="term" value="P:acrosome assembly"/>
    <property type="evidence" value="ECO:0007669"/>
    <property type="project" value="Ensembl"/>
</dbReference>
<comment type="subcellular location">
    <subcellularLocation>
        <location evidence="1">Secreted</location>
    </subcellularLocation>
</comment>
<name>A0A8D2DF86_SCIVU</name>
<dbReference type="PANTHER" id="PTHR47608">
    <property type="entry name" value="SERINE PROTEASE INHIBITOR KAZAL-TYPE 2, SPINK2"/>
    <property type="match status" value="1"/>
</dbReference>
<evidence type="ECO:0000313" key="9">
    <source>
        <dbReference type="Proteomes" id="UP000694564"/>
    </source>
</evidence>
<dbReference type="Gene3D" id="3.30.60.30">
    <property type="match status" value="1"/>
</dbReference>